<feature type="region of interest" description="Disordered" evidence="1">
    <location>
        <begin position="1"/>
        <end position="69"/>
    </location>
</feature>
<protein>
    <recommendedName>
        <fullName evidence="5">DUF4232 domain-containing protein</fullName>
    </recommendedName>
</protein>
<keyword evidence="2" id="KW-1133">Transmembrane helix</keyword>
<evidence type="ECO:0000256" key="1">
    <source>
        <dbReference type="SAM" id="MobiDB-lite"/>
    </source>
</evidence>
<keyword evidence="4" id="KW-1185">Reference proteome</keyword>
<feature type="region of interest" description="Disordered" evidence="1">
    <location>
        <begin position="306"/>
        <end position="358"/>
    </location>
</feature>
<organism evidence="3 4">
    <name type="scientific">Streptomyces lucensis JCM 4490</name>
    <dbReference type="NCBI Taxonomy" id="1306176"/>
    <lineage>
        <taxon>Bacteria</taxon>
        <taxon>Bacillati</taxon>
        <taxon>Actinomycetota</taxon>
        <taxon>Actinomycetes</taxon>
        <taxon>Kitasatosporales</taxon>
        <taxon>Streptomycetaceae</taxon>
        <taxon>Streptomyces</taxon>
    </lineage>
</organism>
<evidence type="ECO:0008006" key="5">
    <source>
        <dbReference type="Google" id="ProtNLM"/>
    </source>
</evidence>
<feature type="compositionally biased region" description="Gly residues" evidence="1">
    <location>
        <begin position="312"/>
        <end position="321"/>
    </location>
</feature>
<name>A0A918JCH9_9ACTN</name>
<feature type="compositionally biased region" description="Basic and acidic residues" evidence="1">
    <location>
        <begin position="1"/>
        <end position="36"/>
    </location>
</feature>
<dbReference type="Proteomes" id="UP000620224">
    <property type="component" value="Unassembled WGS sequence"/>
</dbReference>
<evidence type="ECO:0000313" key="4">
    <source>
        <dbReference type="Proteomes" id="UP000620224"/>
    </source>
</evidence>
<keyword evidence="2" id="KW-0812">Transmembrane</keyword>
<feature type="region of interest" description="Disordered" evidence="1">
    <location>
        <begin position="132"/>
        <end position="201"/>
    </location>
</feature>
<dbReference type="RefSeq" id="WP_229816207.1">
    <property type="nucleotide sequence ID" value="NZ_BMUE01000009.1"/>
</dbReference>
<feature type="transmembrane region" description="Helical" evidence="2">
    <location>
        <begin position="105"/>
        <end position="124"/>
    </location>
</feature>
<evidence type="ECO:0000313" key="3">
    <source>
        <dbReference type="EMBL" id="GGW62338.1"/>
    </source>
</evidence>
<sequence length="400" mass="39043">MSGRADDGARGAGSSRERHEPHARQEPTKHEQEHNHAHAGNATVNHGPDEKGPEGLIPDISGSGSDEPDLRRLLHSAVDDLQPRAGTLEHLRRAVPARRARKRQAVVGMAAAALFIGTAIPALVHVSNASGSDPNTAMAGQSSQAQGGTGQGKDKNGTPGGKHGGDSTSVKPGKETGKPEDKGEHGSASGGASAGADPSATLSTNAPVCTAAQLGSATATADAPDSAGIVYGTFRVTNISGAACTVGGAGSVSPTAQGAADQSKVGAARHAAGDAATSLPDPSQEVAALVLKPGAAYEERFAFVPSETCPTTGGGSTGSDTGGPSPDPTPTGETGSAGGTTDTGSTSSGPSAQLVAEDGGTADGSILITHTAQAGSPSASAVVPHACAGTVYYTGVLAGA</sequence>
<reference evidence="3" key="2">
    <citation type="submission" date="2020-09" db="EMBL/GenBank/DDBJ databases">
        <authorList>
            <person name="Sun Q."/>
            <person name="Ohkuma M."/>
        </authorList>
    </citation>
    <scope>NUCLEOTIDE SEQUENCE</scope>
    <source>
        <strain evidence="3">JCM 4490</strain>
    </source>
</reference>
<keyword evidence="2" id="KW-0472">Membrane</keyword>
<feature type="compositionally biased region" description="Basic and acidic residues" evidence="1">
    <location>
        <begin position="172"/>
        <end position="185"/>
    </location>
</feature>
<dbReference type="AlphaFoldDB" id="A0A918JCH9"/>
<dbReference type="EMBL" id="BMUE01000009">
    <property type="protein sequence ID" value="GGW62338.1"/>
    <property type="molecule type" value="Genomic_DNA"/>
</dbReference>
<gene>
    <name evidence="3" type="ORF">GCM10010503_44510</name>
</gene>
<feature type="compositionally biased region" description="Low complexity" evidence="1">
    <location>
        <begin position="322"/>
        <end position="351"/>
    </location>
</feature>
<reference evidence="3" key="1">
    <citation type="journal article" date="2014" name="Int. J. Syst. Evol. Microbiol.">
        <title>Complete genome sequence of Corynebacterium casei LMG S-19264T (=DSM 44701T), isolated from a smear-ripened cheese.</title>
        <authorList>
            <consortium name="US DOE Joint Genome Institute (JGI-PGF)"/>
            <person name="Walter F."/>
            <person name="Albersmeier A."/>
            <person name="Kalinowski J."/>
            <person name="Ruckert C."/>
        </authorList>
    </citation>
    <scope>NUCLEOTIDE SEQUENCE</scope>
    <source>
        <strain evidence="3">JCM 4490</strain>
    </source>
</reference>
<evidence type="ECO:0000256" key="2">
    <source>
        <dbReference type="SAM" id="Phobius"/>
    </source>
</evidence>
<comment type="caution">
    <text evidence="3">The sequence shown here is derived from an EMBL/GenBank/DDBJ whole genome shotgun (WGS) entry which is preliminary data.</text>
</comment>
<accession>A0A918JCH9</accession>
<proteinExistence type="predicted"/>